<evidence type="ECO:0000313" key="1">
    <source>
        <dbReference type="EMBL" id="HCE17191.1"/>
    </source>
</evidence>
<dbReference type="OrthoDB" id="163432at2"/>
<dbReference type="RefSeq" id="WP_062193156.1">
    <property type="nucleotide sequence ID" value="NZ_DF967965.1"/>
</dbReference>
<name>A0A3D1JF21_9CHLR</name>
<evidence type="ECO:0000313" key="2">
    <source>
        <dbReference type="Proteomes" id="UP000264141"/>
    </source>
</evidence>
<organism evidence="1 2">
    <name type="scientific">Anaerolinea thermolimosa</name>
    <dbReference type="NCBI Taxonomy" id="229919"/>
    <lineage>
        <taxon>Bacteria</taxon>
        <taxon>Bacillati</taxon>
        <taxon>Chloroflexota</taxon>
        <taxon>Anaerolineae</taxon>
        <taxon>Anaerolineales</taxon>
        <taxon>Anaerolineaceae</taxon>
        <taxon>Anaerolinea</taxon>
    </lineage>
</organism>
<gene>
    <name evidence="1" type="ORF">DEQ80_04965</name>
</gene>
<comment type="caution">
    <text evidence="1">The sequence shown here is derived from an EMBL/GenBank/DDBJ whole genome shotgun (WGS) entry which is preliminary data.</text>
</comment>
<dbReference type="STRING" id="229919.GCA_001050195_02055"/>
<accession>A0A3D1JF21</accession>
<dbReference type="AlphaFoldDB" id="A0A3D1JF21"/>
<sequence>MDEKITIIEGPPPVFESVMDGWALGLNESPRLYNLMLTRVRTFNGHALVERCNRAWRSKGVIYLHYRNPLGMEERAPILAARNVETEEGHVLLLWCRRRPEDIDEELDFGDENDQEEDES</sequence>
<protein>
    <submittedName>
        <fullName evidence="1">Uncharacterized protein</fullName>
    </submittedName>
</protein>
<proteinExistence type="predicted"/>
<dbReference type="EMBL" id="DPBP01000022">
    <property type="protein sequence ID" value="HCE17191.1"/>
    <property type="molecule type" value="Genomic_DNA"/>
</dbReference>
<dbReference type="Proteomes" id="UP000264141">
    <property type="component" value="Unassembled WGS sequence"/>
</dbReference>
<reference evidence="1 2" key="1">
    <citation type="journal article" date="2018" name="Nat. Biotechnol.">
        <title>A standardized bacterial taxonomy based on genome phylogeny substantially revises the tree of life.</title>
        <authorList>
            <person name="Parks D.H."/>
            <person name="Chuvochina M."/>
            <person name="Waite D.W."/>
            <person name="Rinke C."/>
            <person name="Skarshewski A."/>
            <person name="Chaumeil P.A."/>
            <person name="Hugenholtz P."/>
        </authorList>
    </citation>
    <scope>NUCLEOTIDE SEQUENCE [LARGE SCALE GENOMIC DNA]</scope>
    <source>
        <strain evidence="1">UBA8781</strain>
    </source>
</reference>